<proteinExistence type="inferred from homology"/>
<accession>A0A8J7FL62</accession>
<keyword evidence="2" id="KW-0963">Cytoplasm</keyword>
<evidence type="ECO:0000313" key="4">
    <source>
        <dbReference type="EMBL" id="MBE9609837.1"/>
    </source>
</evidence>
<dbReference type="InterPro" id="IPR006015">
    <property type="entry name" value="Universal_stress_UspA"/>
</dbReference>
<dbReference type="Gene3D" id="3.40.50.620">
    <property type="entry name" value="HUPs"/>
    <property type="match status" value="1"/>
</dbReference>
<dbReference type="PRINTS" id="PR01438">
    <property type="entry name" value="UNVRSLSTRESS"/>
</dbReference>
<dbReference type="GO" id="GO:0005737">
    <property type="term" value="C:cytoplasm"/>
    <property type="evidence" value="ECO:0007669"/>
    <property type="project" value="UniProtKB-SubCell"/>
</dbReference>
<name>A0A8J7FL62_9NEIS</name>
<dbReference type="PIRSF" id="PIRSF006276">
    <property type="entry name" value="UspA"/>
    <property type="match status" value="1"/>
</dbReference>
<evidence type="ECO:0000256" key="2">
    <source>
        <dbReference type="PIRNR" id="PIRNR006276"/>
    </source>
</evidence>
<reference evidence="4 5" key="1">
    <citation type="submission" date="2020-10" db="EMBL/GenBank/DDBJ databases">
        <title>The genome sequence of Chitinilyticum litopenaei 4Y14.</title>
        <authorList>
            <person name="Liu Y."/>
        </authorList>
    </citation>
    <scope>NUCLEOTIDE SEQUENCE [LARGE SCALE GENOMIC DNA]</scope>
    <source>
        <strain evidence="4 5">4Y14</strain>
    </source>
</reference>
<evidence type="ECO:0000313" key="5">
    <source>
        <dbReference type="Proteomes" id="UP000604481"/>
    </source>
</evidence>
<dbReference type="InterPro" id="IPR006016">
    <property type="entry name" value="UspA"/>
</dbReference>
<protein>
    <recommendedName>
        <fullName evidence="2">Universal stress protein</fullName>
    </recommendedName>
</protein>
<sequence>MYQRLFMPVDLSSTCRHALAEALKVAHEQHSCLRLVHVVDMAQFAWSANEFMDVPRLQESLQQSGRQLLDDLAQEVRAAGIEVETHLLEIWGGNLAHALIADARDWQADLIVMGTHGYGGLTHMLLGSVAEGVVRQAPVPVLLVRNPA</sequence>
<comment type="similarity">
    <text evidence="1 2">Belongs to the universal stress protein A family.</text>
</comment>
<dbReference type="AlphaFoldDB" id="A0A8J7FL62"/>
<dbReference type="PANTHER" id="PTHR46268">
    <property type="entry name" value="STRESS RESPONSE PROTEIN NHAX"/>
    <property type="match status" value="1"/>
</dbReference>
<organism evidence="4 5">
    <name type="scientific">Chitinilyticum piscinae</name>
    <dbReference type="NCBI Taxonomy" id="2866724"/>
    <lineage>
        <taxon>Bacteria</taxon>
        <taxon>Pseudomonadati</taxon>
        <taxon>Pseudomonadota</taxon>
        <taxon>Betaproteobacteria</taxon>
        <taxon>Neisseriales</taxon>
        <taxon>Chitinibacteraceae</taxon>
        <taxon>Chitinilyticum</taxon>
    </lineage>
</organism>
<dbReference type="CDD" id="cd00293">
    <property type="entry name" value="USP-like"/>
    <property type="match status" value="1"/>
</dbReference>
<dbReference type="RefSeq" id="WP_194116358.1">
    <property type="nucleotide sequence ID" value="NZ_JADFUA010000005.1"/>
</dbReference>
<dbReference type="SUPFAM" id="SSF52402">
    <property type="entry name" value="Adenine nucleotide alpha hydrolases-like"/>
    <property type="match status" value="1"/>
</dbReference>
<gene>
    <name evidence="4" type="ORF">INR99_10800</name>
</gene>
<evidence type="ECO:0000256" key="1">
    <source>
        <dbReference type="ARBA" id="ARBA00008791"/>
    </source>
</evidence>
<comment type="subcellular location">
    <subcellularLocation>
        <location evidence="2">Cytoplasm</location>
    </subcellularLocation>
</comment>
<comment type="caution">
    <text evidence="4">The sequence shown here is derived from an EMBL/GenBank/DDBJ whole genome shotgun (WGS) entry which is preliminary data.</text>
</comment>
<dbReference type="InterPro" id="IPR014729">
    <property type="entry name" value="Rossmann-like_a/b/a_fold"/>
</dbReference>
<keyword evidence="5" id="KW-1185">Reference proteome</keyword>
<dbReference type="EMBL" id="JADFUA010000005">
    <property type="protein sequence ID" value="MBE9609837.1"/>
    <property type="molecule type" value="Genomic_DNA"/>
</dbReference>
<feature type="domain" description="UspA" evidence="3">
    <location>
        <begin position="1"/>
        <end position="145"/>
    </location>
</feature>
<dbReference type="Proteomes" id="UP000604481">
    <property type="component" value="Unassembled WGS sequence"/>
</dbReference>
<dbReference type="PANTHER" id="PTHR46268:SF6">
    <property type="entry name" value="UNIVERSAL STRESS PROTEIN UP12"/>
    <property type="match status" value="1"/>
</dbReference>
<evidence type="ECO:0000259" key="3">
    <source>
        <dbReference type="Pfam" id="PF00582"/>
    </source>
</evidence>
<dbReference type="Pfam" id="PF00582">
    <property type="entry name" value="Usp"/>
    <property type="match status" value="1"/>
</dbReference>